<dbReference type="SUPFAM" id="SSF52540">
    <property type="entry name" value="P-loop containing nucleoside triphosphate hydrolases"/>
    <property type="match status" value="1"/>
</dbReference>
<feature type="domain" description="G" evidence="1">
    <location>
        <begin position="3"/>
        <end position="75"/>
    </location>
</feature>
<evidence type="ECO:0000313" key="3">
    <source>
        <dbReference type="Proteomes" id="UP000076761"/>
    </source>
</evidence>
<keyword evidence="3" id="KW-1185">Reference proteome</keyword>
<dbReference type="EMBL" id="KV425556">
    <property type="protein sequence ID" value="KZT28854.1"/>
    <property type="molecule type" value="Genomic_DNA"/>
</dbReference>
<dbReference type="InterPro" id="IPR027417">
    <property type="entry name" value="P-loop_NTPase"/>
</dbReference>
<dbReference type="GO" id="GO:0005525">
    <property type="term" value="F:GTP binding"/>
    <property type="evidence" value="ECO:0007669"/>
    <property type="project" value="InterPro"/>
</dbReference>
<accession>A0A165UXN2</accession>
<proteinExistence type="predicted"/>
<dbReference type="InParanoid" id="A0A165UXN2"/>
<name>A0A165UXN2_9AGAM</name>
<organism evidence="2 3">
    <name type="scientific">Neolentinus lepideus HHB14362 ss-1</name>
    <dbReference type="NCBI Taxonomy" id="1314782"/>
    <lineage>
        <taxon>Eukaryota</taxon>
        <taxon>Fungi</taxon>
        <taxon>Dikarya</taxon>
        <taxon>Basidiomycota</taxon>
        <taxon>Agaricomycotina</taxon>
        <taxon>Agaricomycetes</taxon>
        <taxon>Gloeophyllales</taxon>
        <taxon>Gloeophyllaceae</taxon>
        <taxon>Neolentinus</taxon>
    </lineage>
</organism>
<gene>
    <name evidence="2" type="ORF">NEOLEDRAFT_1057568</name>
</gene>
<dbReference type="Gene3D" id="3.40.50.300">
    <property type="entry name" value="P-loop containing nucleotide triphosphate hydrolases"/>
    <property type="match status" value="1"/>
</dbReference>
<reference evidence="2 3" key="1">
    <citation type="journal article" date="2016" name="Mol. Biol. Evol.">
        <title>Comparative Genomics of Early-Diverging Mushroom-Forming Fungi Provides Insights into the Origins of Lignocellulose Decay Capabilities.</title>
        <authorList>
            <person name="Nagy L.G."/>
            <person name="Riley R."/>
            <person name="Tritt A."/>
            <person name="Adam C."/>
            <person name="Daum C."/>
            <person name="Floudas D."/>
            <person name="Sun H."/>
            <person name="Yadav J.S."/>
            <person name="Pangilinan J."/>
            <person name="Larsson K.H."/>
            <person name="Matsuura K."/>
            <person name="Barry K."/>
            <person name="Labutti K."/>
            <person name="Kuo R."/>
            <person name="Ohm R.A."/>
            <person name="Bhattacharya S.S."/>
            <person name="Shirouzu T."/>
            <person name="Yoshinaga Y."/>
            <person name="Martin F.M."/>
            <person name="Grigoriev I.V."/>
            <person name="Hibbett D.S."/>
        </authorList>
    </citation>
    <scope>NUCLEOTIDE SEQUENCE [LARGE SCALE GENOMIC DNA]</scope>
    <source>
        <strain evidence="2 3">HHB14362 ss-1</strain>
    </source>
</reference>
<sequence length="81" mass="9285">RFRILLLGRSGVGKSELINRIFNIKQAVFSDHRAGNADIEKEFTSNQKTRFVLHDSRGYEYGDKDHSAVVKRFVQDRTGTS</sequence>
<evidence type="ECO:0000313" key="2">
    <source>
        <dbReference type="EMBL" id="KZT28854.1"/>
    </source>
</evidence>
<dbReference type="Pfam" id="PF01926">
    <property type="entry name" value="MMR_HSR1"/>
    <property type="match status" value="1"/>
</dbReference>
<dbReference type="Proteomes" id="UP000076761">
    <property type="component" value="Unassembled WGS sequence"/>
</dbReference>
<dbReference type="InterPro" id="IPR006073">
    <property type="entry name" value="GTP-bd"/>
</dbReference>
<evidence type="ECO:0000259" key="1">
    <source>
        <dbReference type="Pfam" id="PF01926"/>
    </source>
</evidence>
<feature type="non-terminal residue" evidence="2">
    <location>
        <position position="1"/>
    </location>
</feature>
<dbReference type="STRING" id="1314782.A0A165UXN2"/>
<protein>
    <recommendedName>
        <fullName evidence="1">G domain-containing protein</fullName>
    </recommendedName>
</protein>
<dbReference type="AlphaFoldDB" id="A0A165UXN2"/>
<dbReference type="OrthoDB" id="391988at2759"/>